<sequence length="173" mass="19364">MDPYLIYLLAVNAVAFLAFTIDFLLYMFADRELEDHHLLSLFAVAGGGVGMLLAFLLWDRRVVKDNVAWRFIAVLGIIVWALVTLCVYGVVRLDVRALLAPLDLALLAPVGIYVLTISAITFCVFVYDKWQAEHGGWRVREFVLLTLSLLGGAIGGLLAMHLVRHKTCVYYFS</sequence>
<reference evidence="2" key="1">
    <citation type="journal article" date="2021" name="PeerJ">
        <title>Extensive microbial diversity within the chicken gut microbiome revealed by metagenomics and culture.</title>
        <authorList>
            <person name="Gilroy R."/>
            <person name="Ravi A."/>
            <person name="Getino M."/>
            <person name="Pursley I."/>
            <person name="Horton D.L."/>
            <person name="Alikhan N.F."/>
            <person name="Baker D."/>
            <person name="Gharbi K."/>
            <person name="Hall N."/>
            <person name="Watson M."/>
            <person name="Adriaenssens E.M."/>
            <person name="Foster-Nyarko E."/>
            <person name="Jarju S."/>
            <person name="Secka A."/>
            <person name="Antonio M."/>
            <person name="Oren A."/>
            <person name="Chaudhuri R.R."/>
            <person name="La Ragione R."/>
            <person name="Hildebrand F."/>
            <person name="Pallen M.J."/>
        </authorList>
    </citation>
    <scope>NUCLEOTIDE SEQUENCE</scope>
    <source>
        <strain evidence="2">ChiGjej2B2-7701</strain>
    </source>
</reference>
<keyword evidence="1" id="KW-0812">Transmembrane</keyword>
<protein>
    <submittedName>
        <fullName evidence="2">DUF1294 domain-containing protein</fullName>
    </submittedName>
</protein>
<feature type="transmembrane region" description="Helical" evidence="1">
    <location>
        <begin position="6"/>
        <end position="26"/>
    </location>
</feature>
<dbReference type="AlphaFoldDB" id="A0A921ISS3"/>
<organism evidence="2 3">
    <name type="scientific">Collinsella ihumii</name>
    <dbReference type="NCBI Taxonomy" id="1720204"/>
    <lineage>
        <taxon>Bacteria</taxon>
        <taxon>Bacillati</taxon>
        <taxon>Actinomycetota</taxon>
        <taxon>Coriobacteriia</taxon>
        <taxon>Coriobacteriales</taxon>
        <taxon>Coriobacteriaceae</taxon>
        <taxon>Collinsella</taxon>
    </lineage>
</organism>
<evidence type="ECO:0000256" key="1">
    <source>
        <dbReference type="SAM" id="Phobius"/>
    </source>
</evidence>
<dbReference type="InterPro" id="IPR010718">
    <property type="entry name" value="DUF1294"/>
</dbReference>
<keyword evidence="1" id="KW-1133">Transmembrane helix</keyword>
<feature type="transmembrane region" description="Helical" evidence="1">
    <location>
        <begin position="142"/>
        <end position="163"/>
    </location>
</feature>
<feature type="transmembrane region" description="Helical" evidence="1">
    <location>
        <begin position="38"/>
        <end position="58"/>
    </location>
</feature>
<feature type="transmembrane region" description="Helical" evidence="1">
    <location>
        <begin position="70"/>
        <end position="91"/>
    </location>
</feature>
<reference evidence="2" key="2">
    <citation type="submission" date="2021-09" db="EMBL/GenBank/DDBJ databases">
        <authorList>
            <person name="Gilroy R."/>
        </authorList>
    </citation>
    <scope>NUCLEOTIDE SEQUENCE</scope>
    <source>
        <strain evidence="2">ChiGjej2B2-7701</strain>
    </source>
</reference>
<dbReference type="EMBL" id="DYVF01000047">
    <property type="protein sequence ID" value="HJG31327.1"/>
    <property type="molecule type" value="Genomic_DNA"/>
</dbReference>
<feature type="transmembrane region" description="Helical" evidence="1">
    <location>
        <begin position="103"/>
        <end position="127"/>
    </location>
</feature>
<comment type="caution">
    <text evidence="2">The sequence shown here is derived from an EMBL/GenBank/DDBJ whole genome shotgun (WGS) entry which is preliminary data.</text>
</comment>
<accession>A0A921ISS3</accession>
<evidence type="ECO:0000313" key="2">
    <source>
        <dbReference type="EMBL" id="HJG31327.1"/>
    </source>
</evidence>
<keyword evidence="1" id="KW-0472">Membrane</keyword>
<gene>
    <name evidence="2" type="ORF">K8U80_08020</name>
</gene>
<dbReference type="Pfam" id="PF06961">
    <property type="entry name" value="DUF1294"/>
    <property type="match status" value="1"/>
</dbReference>
<dbReference type="Proteomes" id="UP000746751">
    <property type="component" value="Unassembled WGS sequence"/>
</dbReference>
<proteinExistence type="predicted"/>
<evidence type="ECO:0000313" key="3">
    <source>
        <dbReference type="Proteomes" id="UP000746751"/>
    </source>
</evidence>
<name>A0A921ISS3_9ACTN</name>